<organism evidence="2 3">
    <name type="scientific">Lactovum miscens</name>
    <dbReference type="NCBI Taxonomy" id="190387"/>
    <lineage>
        <taxon>Bacteria</taxon>
        <taxon>Bacillati</taxon>
        <taxon>Bacillota</taxon>
        <taxon>Bacilli</taxon>
        <taxon>Lactobacillales</taxon>
        <taxon>Streptococcaceae</taxon>
        <taxon>Lactovum</taxon>
    </lineage>
</organism>
<sequence>MNETTDELAGLLIGATIVSSVIFVLIYFGPQLQTLWNSFIQSSRPNF</sequence>
<dbReference type="AlphaFoldDB" id="A0A841C134"/>
<keyword evidence="3" id="KW-1185">Reference proteome</keyword>
<keyword evidence="1" id="KW-1133">Transmembrane helix</keyword>
<proteinExistence type="predicted"/>
<feature type="transmembrane region" description="Helical" evidence="1">
    <location>
        <begin position="7"/>
        <end position="28"/>
    </location>
</feature>
<comment type="caution">
    <text evidence="2">The sequence shown here is derived from an EMBL/GenBank/DDBJ whole genome shotgun (WGS) entry which is preliminary data.</text>
</comment>
<evidence type="ECO:0000256" key="1">
    <source>
        <dbReference type="SAM" id="Phobius"/>
    </source>
</evidence>
<dbReference type="Proteomes" id="UP000562464">
    <property type="component" value="Unassembled WGS sequence"/>
</dbReference>
<accession>A0A841C134</accession>
<gene>
    <name evidence="2" type="ORF">HNQ37_000488</name>
</gene>
<reference evidence="2 3" key="1">
    <citation type="submission" date="2020-08" db="EMBL/GenBank/DDBJ databases">
        <title>Genomic Encyclopedia of Type Strains, Phase IV (KMG-IV): sequencing the most valuable type-strain genomes for metagenomic binning, comparative biology and taxonomic classification.</title>
        <authorList>
            <person name="Goeker M."/>
        </authorList>
    </citation>
    <scope>NUCLEOTIDE SEQUENCE [LARGE SCALE GENOMIC DNA]</scope>
    <source>
        <strain evidence="2 3">DSM 14925</strain>
    </source>
</reference>
<keyword evidence="1" id="KW-0812">Transmembrane</keyword>
<evidence type="ECO:0000313" key="2">
    <source>
        <dbReference type="EMBL" id="MBB5887616.1"/>
    </source>
</evidence>
<keyword evidence="1" id="KW-0472">Membrane</keyword>
<dbReference type="EMBL" id="JACHHV010000005">
    <property type="protein sequence ID" value="MBB5887616.1"/>
    <property type="molecule type" value="Genomic_DNA"/>
</dbReference>
<dbReference type="RefSeq" id="WP_183538971.1">
    <property type="nucleotide sequence ID" value="NZ_JACHHV010000005.1"/>
</dbReference>
<protein>
    <submittedName>
        <fullName evidence="2">Uncharacterized protein</fullName>
    </submittedName>
</protein>
<evidence type="ECO:0000313" key="3">
    <source>
        <dbReference type="Proteomes" id="UP000562464"/>
    </source>
</evidence>
<name>A0A841C134_9LACT</name>